<evidence type="ECO:0000313" key="1">
    <source>
        <dbReference type="EMBL" id="KAI4364985.1"/>
    </source>
</evidence>
<gene>
    <name evidence="1" type="ORF">MLD38_021014</name>
</gene>
<reference evidence="2" key="1">
    <citation type="journal article" date="2023" name="Front. Plant Sci.">
        <title>Chromosomal-level genome assembly of Melastoma candidum provides insights into trichome evolution.</title>
        <authorList>
            <person name="Zhong Y."/>
            <person name="Wu W."/>
            <person name="Sun C."/>
            <person name="Zou P."/>
            <person name="Liu Y."/>
            <person name="Dai S."/>
            <person name="Zhou R."/>
        </authorList>
    </citation>
    <scope>NUCLEOTIDE SEQUENCE [LARGE SCALE GENOMIC DNA]</scope>
</reference>
<dbReference type="EMBL" id="CM042885">
    <property type="protein sequence ID" value="KAI4364985.1"/>
    <property type="molecule type" value="Genomic_DNA"/>
</dbReference>
<evidence type="ECO:0000313" key="2">
    <source>
        <dbReference type="Proteomes" id="UP001057402"/>
    </source>
</evidence>
<organism evidence="1 2">
    <name type="scientific">Melastoma candidum</name>
    <dbReference type="NCBI Taxonomy" id="119954"/>
    <lineage>
        <taxon>Eukaryota</taxon>
        <taxon>Viridiplantae</taxon>
        <taxon>Streptophyta</taxon>
        <taxon>Embryophyta</taxon>
        <taxon>Tracheophyta</taxon>
        <taxon>Spermatophyta</taxon>
        <taxon>Magnoliopsida</taxon>
        <taxon>eudicotyledons</taxon>
        <taxon>Gunneridae</taxon>
        <taxon>Pentapetalae</taxon>
        <taxon>rosids</taxon>
        <taxon>malvids</taxon>
        <taxon>Myrtales</taxon>
        <taxon>Melastomataceae</taxon>
        <taxon>Melastomatoideae</taxon>
        <taxon>Melastomateae</taxon>
        <taxon>Melastoma</taxon>
    </lineage>
</organism>
<name>A0ACB9QI61_9MYRT</name>
<dbReference type="Proteomes" id="UP001057402">
    <property type="component" value="Chromosome 6"/>
</dbReference>
<keyword evidence="2" id="KW-1185">Reference proteome</keyword>
<accession>A0ACB9QI61</accession>
<protein>
    <submittedName>
        <fullName evidence="1">Uncharacterized protein</fullName>
    </submittedName>
</protein>
<sequence>MASSHVEIASPSPFHCVLKDHSRRRDRHPDPNKAAMTPQDTFHNKLLKNLVRDHLPAFPAEVGKVKDGRIDPWFIKEPRNEPRGDAFEREGECSALSLTQARIVDRWAAQQARGMVSTIEKHAQVADLLYESDSRKPVTSTSLGDTSPTESLDNANKGAFSLVQMWEARLSRPNGNTTNSIGCCSRSNSSALSCPENVMNSPREDTLSYFEGAHQTNEDLLVDWESDGAGTGKDPSPSFKGRASSASDSERGRVANIIRRLTSTGDANENDASPAAESPYRERERTHHHGHAIADQKLFLHAASSPRIRGRQAFSDLLMQMERDRHKELETLTDRCAVSKFSQRGRIQAHLKLKLLQHGLAARERHPLNLFRGPSRGSAPNNPSIPPLREMIKTTAELDLKEHKGLVDLGASPRHIMSNVSQMATTSASDQPSDDFDDKVCRSLQPDSEVMAPPSMESTTSKYDDDSVARVSDSTVEILSYEDPSLECQQSMDACSSLVLWYEDEQEADEELPTMESNYDWISKISRPRSYWEDRRQSWYREMLEQDSANEDILHLLRRRRVSTFLCSDFRERMDDLMVSHFHKQNDLLALPEDAQIHLDFPMLVSTLARDRSASHQQQSDVGEPVQDGERVQLQVEESGAWDIGEVIDRDSNEAGQELSAEEAAVEELVVEEDERSMIREQYHEASDHSRHSPLSSRSSSSFESLTRSWGFEAHDQAACLSSAQSPRSRAYYMDPLQHTRSIDPLSLEIELINELRGQMKQLRREMSELRRSIKTCIDFQATMQFTMKQEISSSERGDGMSMKQMLRRSSCCICYDKPIDSLLYRCGHMCMCLECAVKLQFGSGKCPTCRAPIEDVVRAYPDSRE</sequence>
<comment type="caution">
    <text evidence="1">The sequence shown here is derived from an EMBL/GenBank/DDBJ whole genome shotgun (WGS) entry which is preliminary data.</text>
</comment>
<proteinExistence type="predicted"/>